<protein>
    <submittedName>
        <fullName evidence="5">Inositol monophosphatase</fullName>
    </submittedName>
</protein>
<dbReference type="RefSeq" id="WP_070079289.1">
    <property type="nucleotide sequence ID" value="NZ_CP017415.1"/>
</dbReference>
<dbReference type="Proteomes" id="UP000095401">
    <property type="component" value="Chromosome"/>
</dbReference>
<gene>
    <name evidence="5" type="ORF">BI364_14100</name>
</gene>
<dbReference type="Gene3D" id="3.40.190.80">
    <property type="match status" value="1"/>
</dbReference>
<evidence type="ECO:0000256" key="2">
    <source>
        <dbReference type="ARBA" id="ARBA00022723"/>
    </source>
</evidence>
<keyword evidence="6" id="KW-1185">Reference proteome</keyword>
<dbReference type="Pfam" id="PF00459">
    <property type="entry name" value="Inositol_P"/>
    <property type="match status" value="1"/>
</dbReference>
<dbReference type="EMBL" id="CP017415">
    <property type="protein sequence ID" value="AOU98936.1"/>
    <property type="molecule type" value="Genomic_DNA"/>
</dbReference>
<dbReference type="AlphaFoldDB" id="A0A1D8IR43"/>
<feature type="binding site" evidence="4">
    <location>
        <position position="65"/>
    </location>
    <ligand>
        <name>Mg(2+)</name>
        <dbReference type="ChEBI" id="CHEBI:18420"/>
        <label>1</label>
        <note>catalytic</note>
    </ligand>
</feature>
<evidence type="ECO:0000313" key="5">
    <source>
        <dbReference type="EMBL" id="AOU98936.1"/>
    </source>
</evidence>
<evidence type="ECO:0000256" key="4">
    <source>
        <dbReference type="PIRSR" id="PIRSR600760-2"/>
    </source>
</evidence>
<comment type="cofactor">
    <cofactor evidence="4">
        <name>Mg(2+)</name>
        <dbReference type="ChEBI" id="CHEBI:18420"/>
    </cofactor>
</comment>
<evidence type="ECO:0000256" key="1">
    <source>
        <dbReference type="ARBA" id="ARBA00009759"/>
    </source>
</evidence>
<proteinExistence type="inferred from homology"/>
<dbReference type="InterPro" id="IPR000760">
    <property type="entry name" value="Inositol_monophosphatase-like"/>
</dbReference>
<sequence length="267" mass="29052">MPPDIQYLTDLVIRTARTELTPRFRRVVAERKTDGSLLTEADLAMDRALRIALARDWPQIDFLSEEMSPDAQAECLASGRPLWCLDPLDGTSNFAAGLPLYSVSLALLVEGQPALGVIYDPERGECFSAVRGGGACLDGQPLEPRAETSELARAVGIVDFKRLSKSLAERLVREPPYHSQRNLGSCALEWCWLAAGRGDFYLHGGMRLWDLAAGSLILAEAGGQALTLEGETVFRAETGPRSVIATRNVTLFESLLNTLSVPGRAPK</sequence>
<dbReference type="GO" id="GO:0046872">
    <property type="term" value="F:metal ion binding"/>
    <property type="evidence" value="ECO:0007669"/>
    <property type="project" value="UniProtKB-KW"/>
</dbReference>
<keyword evidence="2 4" id="KW-0479">Metal-binding</keyword>
<feature type="binding site" evidence="4">
    <location>
        <position position="86"/>
    </location>
    <ligand>
        <name>Mg(2+)</name>
        <dbReference type="ChEBI" id="CHEBI:18420"/>
        <label>1</label>
        <note>catalytic</note>
    </ligand>
</feature>
<dbReference type="GO" id="GO:0006020">
    <property type="term" value="P:inositol metabolic process"/>
    <property type="evidence" value="ECO:0007669"/>
    <property type="project" value="TreeGrafter"/>
</dbReference>
<dbReference type="PRINTS" id="PR00377">
    <property type="entry name" value="IMPHPHTASES"/>
</dbReference>
<dbReference type="GO" id="GO:0046854">
    <property type="term" value="P:phosphatidylinositol phosphate biosynthetic process"/>
    <property type="evidence" value="ECO:0007669"/>
    <property type="project" value="InterPro"/>
</dbReference>
<dbReference type="PANTHER" id="PTHR20854:SF4">
    <property type="entry name" value="INOSITOL-1-MONOPHOSPHATASE-RELATED"/>
    <property type="match status" value="1"/>
</dbReference>
<dbReference type="Gene3D" id="3.30.540.10">
    <property type="entry name" value="Fructose-1,6-Bisphosphatase, subunit A, domain 1"/>
    <property type="match status" value="1"/>
</dbReference>
<comment type="similarity">
    <text evidence="1">Belongs to the inositol monophosphatase superfamily.</text>
</comment>
<organism evidence="5 6">
    <name type="scientific">Acidihalobacter yilgarnensis</name>
    <dbReference type="NCBI Taxonomy" id="2819280"/>
    <lineage>
        <taxon>Bacteria</taxon>
        <taxon>Pseudomonadati</taxon>
        <taxon>Pseudomonadota</taxon>
        <taxon>Gammaproteobacteria</taxon>
        <taxon>Chromatiales</taxon>
        <taxon>Ectothiorhodospiraceae</taxon>
        <taxon>Acidihalobacter</taxon>
    </lineage>
</organism>
<dbReference type="InterPro" id="IPR020550">
    <property type="entry name" value="Inositol_monophosphatase_CS"/>
</dbReference>
<dbReference type="PANTHER" id="PTHR20854">
    <property type="entry name" value="INOSITOL MONOPHOSPHATASE"/>
    <property type="match status" value="1"/>
</dbReference>
<keyword evidence="3 4" id="KW-0460">Magnesium</keyword>
<dbReference type="CDD" id="cd01637">
    <property type="entry name" value="IMPase_like"/>
    <property type="match status" value="1"/>
</dbReference>
<name>A0A1D8IR43_9GAMM</name>
<dbReference type="SUPFAM" id="SSF56655">
    <property type="entry name" value="Carbohydrate phosphatase"/>
    <property type="match status" value="1"/>
</dbReference>
<dbReference type="PROSITE" id="PS00630">
    <property type="entry name" value="IMP_2"/>
    <property type="match status" value="1"/>
</dbReference>
<evidence type="ECO:0000256" key="3">
    <source>
        <dbReference type="ARBA" id="ARBA00022842"/>
    </source>
</evidence>
<dbReference type="GO" id="GO:0007165">
    <property type="term" value="P:signal transduction"/>
    <property type="evidence" value="ECO:0007669"/>
    <property type="project" value="TreeGrafter"/>
</dbReference>
<feature type="binding site" evidence="4">
    <location>
        <position position="88"/>
    </location>
    <ligand>
        <name>Mg(2+)</name>
        <dbReference type="ChEBI" id="CHEBI:18420"/>
        <label>1</label>
        <note>catalytic</note>
    </ligand>
</feature>
<dbReference type="KEGG" id="aprs:BI364_14100"/>
<feature type="binding site" evidence="4">
    <location>
        <position position="210"/>
    </location>
    <ligand>
        <name>Mg(2+)</name>
        <dbReference type="ChEBI" id="CHEBI:18420"/>
        <label>1</label>
        <note>catalytic</note>
    </ligand>
</feature>
<dbReference type="GO" id="GO:0008934">
    <property type="term" value="F:inositol monophosphate 1-phosphatase activity"/>
    <property type="evidence" value="ECO:0007669"/>
    <property type="project" value="TreeGrafter"/>
</dbReference>
<accession>A0A1D8IR43</accession>
<evidence type="ECO:0000313" key="6">
    <source>
        <dbReference type="Proteomes" id="UP000095401"/>
    </source>
</evidence>
<feature type="binding site" evidence="4">
    <location>
        <position position="89"/>
    </location>
    <ligand>
        <name>Mg(2+)</name>
        <dbReference type="ChEBI" id="CHEBI:18420"/>
        <label>1</label>
        <note>catalytic</note>
    </ligand>
</feature>
<reference evidence="6" key="1">
    <citation type="submission" date="2016-09" db="EMBL/GenBank/DDBJ databases">
        <title>Acidihalobacter prosperus F5.</title>
        <authorList>
            <person name="Khaleque H.N."/>
            <person name="Ramsay J.P."/>
            <person name="Kaksonen A.H."/>
            <person name="Boxall N.J."/>
            <person name="Watkin E.L.J."/>
        </authorList>
    </citation>
    <scope>NUCLEOTIDE SEQUENCE [LARGE SCALE GENOMIC DNA]</scope>
    <source>
        <strain evidence="6">F5</strain>
    </source>
</reference>